<dbReference type="CDD" id="cd06223">
    <property type="entry name" value="PRTases_typeI"/>
    <property type="match status" value="1"/>
</dbReference>
<evidence type="ECO:0000256" key="10">
    <source>
        <dbReference type="PIRSR" id="PIRSR000485-2"/>
    </source>
</evidence>
<dbReference type="Proteomes" id="UP000185895">
    <property type="component" value="Unassembled WGS sequence"/>
</dbReference>
<dbReference type="RefSeq" id="WP_070070821.1">
    <property type="nucleotide sequence ID" value="NZ_MKKK01000067.1"/>
</dbReference>
<dbReference type="InterPro" id="IPR029055">
    <property type="entry name" value="Ntn_hydrolases_N"/>
</dbReference>
<dbReference type="Gene3D" id="3.60.20.10">
    <property type="entry name" value="Glutamine Phosphoribosylpyrophosphate, subunit 1, domain 1"/>
    <property type="match status" value="1"/>
</dbReference>
<comment type="pathway">
    <text evidence="1 7 8">Purine metabolism; IMP biosynthesis via de novo pathway; N(1)-(5-phospho-D-ribosyl)glycinamide from 5-phospho-alpha-D-ribose 1-diphosphate: step 1/2.</text>
</comment>
<evidence type="ECO:0000256" key="5">
    <source>
        <dbReference type="ARBA" id="ARBA00022755"/>
    </source>
</evidence>
<feature type="binding site" evidence="7 10">
    <location>
        <position position="305"/>
    </location>
    <ligand>
        <name>Mg(2+)</name>
        <dbReference type="ChEBI" id="CHEBI:18420"/>
    </ligand>
</feature>
<dbReference type="HAMAP" id="MF_01931">
    <property type="entry name" value="PurF"/>
    <property type="match status" value="1"/>
</dbReference>
<dbReference type="AlphaFoldDB" id="A0A1E7QYS3"/>
<sequence length="514" mass="56986">MCGVVGIAGKSPVNQLLYDALTMLQHRGQDAAGIITCHQGRLYLRKDNGMVRDVFHTRHMRALVGNYGIGHVRYPTAGSSSSAEAQPFYVNSPYGISLAHNGNLTNADEIHEELFHTDLRHINTDSDSEVLLNVFAHEMAKSGKVDPSEEDVFNAVSRVHERCKGAYGVVALITGHGLVGFRDPNGIRPLIYGSRITDTGEKEYIIASESVAITSLGFKVERDIEPGEAIYIDANGNMFSKQCASHSRYRPCIFEYVYFARPDATIDGISVYKARLKMGEKLAHHILKDWGTDHDIDVVIPIPDTSRTSALELANILGVKFREGFMKNRYIGRTFIMPGQQQRKKSVRQKLNPVELEFKGKNVLLVDDSIVRGTTCEEIIQMARDAGAKKVFFASAAPMVKYPNVYGIDMPAKAELIASGHTVEEVRKIIGADRLIFQDLEDLKEAVRTHKVPKITEFDCAVFDGIYVAGGIDEKYLADLEQSRSDTAKKKKDNYIDVNVDAASVDLTGIREDA</sequence>
<evidence type="ECO:0000256" key="1">
    <source>
        <dbReference type="ARBA" id="ARBA00005209"/>
    </source>
</evidence>
<evidence type="ECO:0000256" key="9">
    <source>
        <dbReference type="PIRSR" id="PIRSR000485-1"/>
    </source>
</evidence>
<evidence type="ECO:0000259" key="11">
    <source>
        <dbReference type="PROSITE" id="PS51278"/>
    </source>
</evidence>
<feature type="domain" description="Glutamine amidotransferase type-2" evidence="11">
    <location>
        <begin position="2"/>
        <end position="235"/>
    </location>
</feature>
<dbReference type="Pfam" id="PF13522">
    <property type="entry name" value="GATase_6"/>
    <property type="match status" value="1"/>
</dbReference>
<dbReference type="GO" id="GO:0006189">
    <property type="term" value="P:'de novo' IMP biosynthetic process"/>
    <property type="evidence" value="ECO:0007669"/>
    <property type="project" value="UniProtKB-UniRule"/>
</dbReference>
<feature type="binding site" evidence="7 10">
    <location>
        <position position="367"/>
    </location>
    <ligand>
        <name>Mg(2+)</name>
        <dbReference type="ChEBI" id="CHEBI:18420"/>
    </ligand>
</feature>
<evidence type="ECO:0000256" key="3">
    <source>
        <dbReference type="ARBA" id="ARBA00022676"/>
    </source>
</evidence>
<dbReference type="PANTHER" id="PTHR11907">
    <property type="entry name" value="AMIDOPHOSPHORIBOSYLTRANSFERASE"/>
    <property type="match status" value="1"/>
</dbReference>
<evidence type="ECO:0000256" key="6">
    <source>
        <dbReference type="ARBA" id="ARBA00022962"/>
    </source>
</evidence>
<dbReference type="SUPFAM" id="SSF56235">
    <property type="entry name" value="N-terminal nucleophile aminohydrolases (Ntn hydrolases)"/>
    <property type="match status" value="1"/>
</dbReference>
<evidence type="ECO:0000256" key="2">
    <source>
        <dbReference type="ARBA" id="ARBA00010138"/>
    </source>
</evidence>
<keyword evidence="7 10" id="KW-0460">Magnesium</keyword>
<comment type="function">
    <text evidence="7">Catalyzes the formation of phosphoribosylamine from phosphoribosylpyrophosphate (PRPP) and glutamine.</text>
</comment>
<dbReference type="GO" id="GO:0009113">
    <property type="term" value="P:purine nucleobase biosynthetic process"/>
    <property type="evidence" value="ECO:0007669"/>
    <property type="project" value="UniProtKB-UniRule"/>
</dbReference>
<dbReference type="SUPFAM" id="SSF53271">
    <property type="entry name" value="PRTase-like"/>
    <property type="match status" value="1"/>
</dbReference>
<organism evidence="12 13">
    <name type="scientific">Acinetobacter qingfengensis</name>
    <dbReference type="NCBI Taxonomy" id="1262585"/>
    <lineage>
        <taxon>Bacteria</taxon>
        <taxon>Pseudomonadati</taxon>
        <taxon>Pseudomonadota</taxon>
        <taxon>Gammaproteobacteria</taxon>
        <taxon>Moraxellales</taxon>
        <taxon>Moraxellaceae</taxon>
        <taxon>Acinetobacter</taxon>
    </lineage>
</organism>
<dbReference type="EMBL" id="MKKK01000067">
    <property type="protein sequence ID" value="OEY92225.1"/>
    <property type="molecule type" value="Genomic_DNA"/>
</dbReference>
<evidence type="ECO:0000313" key="12">
    <source>
        <dbReference type="EMBL" id="OEY92225.1"/>
    </source>
</evidence>
<evidence type="ECO:0000256" key="7">
    <source>
        <dbReference type="HAMAP-Rule" id="MF_01931"/>
    </source>
</evidence>
<dbReference type="GO" id="GO:0000287">
    <property type="term" value="F:magnesium ion binding"/>
    <property type="evidence" value="ECO:0007669"/>
    <property type="project" value="UniProtKB-UniRule"/>
</dbReference>
<keyword evidence="7 10" id="KW-0479">Metal-binding</keyword>
<keyword evidence="13" id="KW-1185">Reference proteome</keyword>
<feature type="binding site" evidence="7 10">
    <location>
        <position position="368"/>
    </location>
    <ligand>
        <name>Mg(2+)</name>
        <dbReference type="ChEBI" id="CHEBI:18420"/>
    </ligand>
</feature>
<evidence type="ECO:0000313" key="13">
    <source>
        <dbReference type="Proteomes" id="UP000185895"/>
    </source>
</evidence>
<proteinExistence type="inferred from homology"/>
<reference evidence="12 13" key="1">
    <citation type="submission" date="2016-09" db="EMBL/GenBank/DDBJ databases">
        <authorList>
            <person name="Capua I."/>
            <person name="De Benedictis P."/>
            <person name="Joannis T."/>
            <person name="Lombin L.H."/>
            <person name="Cattoli G."/>
        </authorList>
    </citation>
    <scope>NUCLEOTIDE SEQUENCE [LARGE SCALE GENOMIC DNA]</scope>
    <source>
        <strain evidence="12 13">ANC 4671</strain>
    </source>
</reference>
<dbReference type="NCBIfam" id="TIGR01134">
    <property type="entry name" value="purF"/>
    <property type="match status" value="1"/>
</dbReference>
<dbReference type="UniPathway" id="UPA00074">
    <property type="reaction ID" value="UER00124"/>
</dbReference>
<gene>
    <name evidence="7" type="primary">purF</name>
    <name evidence="12" type="ORF">BJI46_05605</name>
</gene>
<dbReference type="STRING" id="1262585.BJI46_05605"/>
<dbReference type="PROSITE" id="PS51278">
    <property type="entry name" value="GATASE_TYPE_2"/>
    <property type="match status" value="1"/>
</dbReference>
<dbReference type="InterPro" id="IPR000836">
    <property type="entry name" value="PRTase_dom"/>
</dbReference>
<evidence type="ECO:0000256" key="4">
    <source>
        <dbReference type="ARBA" id="ARBA00022679"/>
    </source>
</evidence>
<accession>A0A1E7QYS3</accession>
<dbReference type="InterPro" id="IPR005854">
    <property type="entry name" value="PurF"/>
</dbReference>
<comment type="similarity">
    <text evidence="2 7 8">In the C-terminal section; belongs to the purine/pyrimidine phosphoribosyltransferase family.</text>
</comment>
<dbReference type="InterPro" id="IPR035584">
    <property type="entry name" value="PurF_N"/>
</dbReference>
<keyword evidence="4 7" id="KW-0808">Transferase</keyword>
<comment type="caution">
    <text evidence="7">Lacks conserved residue(s) required for the propagation of feature annotation.</text>
</comment>
<comment type="catalytic activity">
    <reaction evidence="7 8">
        <text>5-phospho-beta-D-ribosylamine + L-glutamate + diphosphate = 5-phospho-alpha-D-ribose 1-diphosphate + L-glutamine + H2O</text>
        <dbReference type="Rhea" id="RHEA:14905"/>
        <dbReference type="ChEBI" id="CHEBI:15377"/>
        <dbReference type="ChEBI" id="CHEBI:29985"/>
        <dbReference type="ChEBI" id="CHEBI:33019"/>
        <dbReference type="ChEBI" id="CHEBI:58017"/>
        <dbReference type="ChEBI" id="CHEBI:58359"/>
        <dbReference type="ChEBI" id="CHEBI:58681"/>
        <dbReference type="EC" id="2.4.2.14"/>
    </reaction>
</comment>
<dbReference type="EC" id="2.4.2.14" evidence="7"/>
<dbReference type="Gene3D" id="3.40.50.2020">
    <property type="match status" value="1"/>
</dbReference>
<dbReference type="InterPro" id="IPR029057">
    <property type="entry name" value="PRTase-like"/>
</dbReference>
<comment type="cofactor">
    <cofactor evidence="7 10">
        <name>Mg(2+)</name>
        <dbReference type="ChEBI" id="CHEBI:18420"/>
    </cofactor>
    <text evidence="7 10">Binds 1 Mg(2+) ion per subunit.</text>
</comment>
<dbReference type="OrthoDB" id="9801213at2"/>
<protein>
    <recommendedName>
        <fullName evidence="7">Amidophosphoribosyltransferase</fullName>
        <shortName evidence="7">ATase</shortName>
        <ecNumber evidence="7">2.4.2.14</ecNumber>
    </recommendedName>
    <alternativeName>
        <fullName evidence="7">Glutamine phosphoribosylpyrophosphate amidotransferase</fullName>
        <shortName evidence="7">GPATase</shortName>
    </alternativeName>
</protein>
<evidence type="ECO:0000256" key="8">
    <source>
        <dbReference type="PIRNR" id="PIRNR000485"/>
    </source>
</evidence>
<dbReference type="GO" id="GO:0004044">
    <property type="term" value="F:amidophosphoribosyltransferase activity"/>
    <property type="evidence" value="ECO:0007669"/>
    <property type="project" value="UniProtKB-UniRule"/>
</dbReference>
<dbReference type="PIRSF" id="PIRSF000485">
    <property type="entry name" value="Amd_phspho_trans"/>
    <property type="match status" value="1"/>
</dbReference>
<comment type="caution">
    <text evidence="12">The sequence shown here is derived from an EMBL/GenBank/DDBJ whole genome shotgun (WGS) entry which is preliminary data.</text>
</comment>
<dbReference type="CDD" id="cd00715">
    <property type="entry name" value="GPATase_N"/>
    <property type="match status" value="1"/>
</dbReference>
<keyword evidence="5 7" id="KW-0658">Purine biosynthesis</keyword>
<keyword evidence="3 7" id="KW-0328">Glycosyltransferase</keyword>
<name>A0A1E7QYS3_9GAMM</name>
<dbReference type="Pfam" id="PF00156">
    <property type="entry name" value="Pribosyltran"/>
    <property type="match status" value="1"/>
</dbReference>
<dbReference type="InterPro" id="IPR017932">
    <property type="entry name" value="GATase_2_dom"/>
</dbReference>
<keyword evidence="6 7" id="KW-0315">Glutamine amidotransferase</keyword>
<feature type="active site" description="Nucleophile" evidence="7 9">
    <location>
        <position position="2"/>
    </location>
</feature>